<organism evidence="1 2">
    <name type="scientific">Actinocatenispora comari</name>
    <dbReference type="NCBI Taxonomy" id="2807577"/>
    <lineage>
        <taxon>Bacteria</taxon>
        <taxon>Bacillati</taxon>
        <taxon>Actinomycetota</taxon>
        <taxon>Actinomycetes</taxon>
        <taxon>Micromonosporales</taxon>
        <taxon>Micromonosporaceae</taxon>
        <taxon>Actinocatenispora</taxon>
    </lineage>
</organism>
<reference evidence="2" key="1">
    <citation type="journal article" date="2021" name="Int. J. Syst. Evol. Microbiol.">
        <title>Actinocatenispora comari sp. nov., an endophytic actinomycete isolated from aerial parts of Comarum salesowianum.</title>
        <authorList>
            <person name="Oyunbileg N."/>
            <person name="Iizaka Y."/>
            <person name="Hamada M."/>
            <person name="Davaapurev B.O."/>
            <person name="Fukumoto A."/>
            <person name="Tsetseg B."/>
            <person name="Kato F."/>
            <person name="Tamura T."/>
            <person name="Batkhuu J."/>
            <person name="Anzai Y."/>
        </authorList>
    </citation>
    <scope>NUCLEOTIDE SEQUENCE [LARGE SCALE GENOMIC DNA]</scope>
    <source>
        <strain evidence="2">NUM-2625</strain>
    </source>
</reference>
<sequence length="139" mass="15686">MKQLDPPIPDPDWQGHVIAESTGFRWLAVRQLFNWRLVGVAVDAEPMDGATWGWCYTDPHALAAAVGIWNPDVQDEPLGWHKRPTDTIRKAPRRAEDPEYNRARCIHGNYIDTSTACGHDPYCPDFASSRRQAASMTAR</sequence>
<evidence type="ECO:0000313" key="1">
    <source>
        <dbReference type="EMBL" id="GIL29131.1"/>
    </source>
</evidence>
<comment type="caution">
    <text evidence="1">The sequence shown here is derived from an EMBL/GenBank/DDBJ whole genome shotgun (WGS) entry which is preliminary data.</text>
</comment>
<gene>
    <name evidence="1" type="ORF">NUM_43850</name>
</gene>
<evidence type="ECO:0000313" key="2">
    <source>
        <dbReference type="Proteomes" id="UP000614996"/>
    </source>
</evidence>
<dbReference type="AlphaFoldDB" id="A0A8J4AD67"/>
<dbReference type="EMBL" id="BOPO01000084">
    <property type="protein sequence ID" value="GIL29131.1"/>
    <property type="molecule type" value="Genomic_DNA"/>
</dbReference>
<protein>
    <submittedName>
        <fullName evidence="1">Uncharacterized protein</fullName>
    </submittedName>
</protein>
<name>A0A8J4AD67_9ACTN</name>
<accession>A0A8J4AD67</accession>
<dbReference type="RefSeq" id="WP_207126808.1">
    <property type="nucleotide sequence ID" value="NZ_BOPO01000084.1"/>
</dbReference>
<proteinExistence type="predicted"/>
<dbReference type="Proteomes" id="UP000614996">
    <property type="component" value="Unassembled WGS sequence"/>
</dbReference>
<keyword evidence="2" id="KW-1185">Reference proteome</keyword>